<protein>
    <recommendedName>
        <fullName evidence="3">ATPase AAA-type core domain-containing protein</fullName>
    </recommendedName>
</protein>
<dbReference type="AlphaFoldDB" id="A0A0C3HAL4"/>
<gene>
    <name evidence="1" type="ORF">OIDMADRAFT_19445</name>
</gene>
<reference evidence="1 2" key="1">
    <citation type="submission" date="2014-04" db="EMBL/GenBank/DDBJ databases">
        <authorList>
            <consortium name="DOE Joint Genome Institute"/>
            <person name="Kuo A."/>
            <person name="Martino E."/>
            <person name="Perotto S."/>
            <person name="Kohler A."/>
            <person name="Nagy L.G."/>
            <person name="Floudas D."/>
            <person name="Copeland A."/>
            <person name="Barry K.W."/>
            <person name="Cichocki N."/>
            <person name="Veneault-Fourrey C."/>
            <person name="LaButti K."/>
            <person name="Lindquist E.A."/>
            <person name="Lipzen A."/>
            <person name="Lundell T."/>
            <person name="Morin E."/>
            <person name="Murat C."/>
            <person name="Sun H."/>
            <person name="Tunlid A."/>
            <person name="Henrissat B."/>
            <person name="Grigoriev I.V."/>
            <person name="Hibbett D.S."/>
            <person name="Martin F."/>
            <person name="Nordberg H.P."/>
            <person name="Cantor M.N."/>
            <person name="Hua S.X."/>
        </authorList>
    </citation>
    <scope>NUCLEOTIDE SEQUENCE [LARGE SCALE GENOMIC DNA]</scope>
    <source>
        <strain evidence="1 2">Zn</strain>
    </source>
</reference>
<sequence>MDEADAFLAVRGSDLQRTALVSIFLRRLEYFRGVLILITNHPLEIDLRFKVACTSNSTTKTLIKNIEEPYRRIS</sequence>
<dbReference type="STRING" id="913774.A0A0C3HAL4"/>
<name>A0A0C3HAL4_OIDMZ</name>
<dbReference type="OrthoDB" id="10042665at2759"/>
<dbReference type="HOGENOM" id="CLU_2688439_0_0_1"/>
<dbReference type="PANTHER" id="PTHR46411">
    <property type="entry name" value="FAMILY ATPASE, PUTATIVE-RELATED"/>
    <property type="match status" value="1"/>
</dbReference>
<dbReference type="PANTHER" id="PTHR46411:SF2">
    <property type="entry name" value="AAA+ ATPASE DOMAIN-CONTAINING PROTEIN"/>
    <property type="match status" value="1"/>
</dbReference>
<reference evidence="2" key="2">
    <citation type="submission" date="2015-01" db="EMBL/GenBank/DDBJ databases">
        <title>Evolutionary Origins and Diversification of the Mycorrhizal Mutualists.</title>
        <authorList>
            <consortium name="DOE Joint Genome Institute"/>
            <consortium name="Mycorrhizal Genomics Consortium"/>
            <person name="Kohler A."/>
            <person name="Kuo A."/>
            <person name="Nagy L.G."/>
            <person name="Floudas D."/>
            <person name="Copeland A."/>
            <person name="Barry K.W."/>
            <person name="Cichocki N."/>
            <person name="Veneault-Fourrey C."/>
            <person name="LaButti K."/>
            <person name="Lindquist E.A."/>
            <person name="Lipzen A."/>
            <person name="Lundell T."/>
            <person name="Morin E."/>
            <person name="Murat C."/>
            <person name="Riley R."/>
            <person name="Ohm R."/>
            <person name="Sun H."/>
            <person name="Tunlid A."/>
            <person name="Henrissat B."/>
            <person name="Grigoriev I.V."/>
            <person name="Hibbett D.S."/>
            <person name="Martin F."/>
        </authorList>
    </citation>
    <scope>NUCLEOTIDE SEQUENCE [LARGE SCALE GENOMIC DNA]</scope>
    <source>
        <strain evidence="2">Zn</strain>
    </source>
</reference>
<dbReference type="Proteomes" id="UP000054321">
    <property type="component" value="Unassembled WGS sequence"/>
</dbReference>
<keyword evidence="2" id="KW-1185">Reference proteome</keyword>
<evidence type="ECO:0000313" key="1">
    <source>
        <dbReference type="EMBL" id="KIN00265.1"/>
    </source>
</evidence>
<evidence type="ECO:0008006" key="3">
    <source>
        <dbReference type="Google" id="ProtNLM"/>
    </source>
</evidence>
<dbReference type="InParanoid" id="A0A0C3HAL4"/>
<accession>A0A0C3HAL4</accession>
<dbReference type="EMBL" id="KN832877">
    <property type="protein sequence ID" value="KIN00265.1"/>
    <property type="molecule type" value="Genomic_DNA"/>
</dbReference>
<proteinExistence type="predicted"/>
<evidence type="ECO:0000313" key="2">
    <source>
        <dbReference type="Proteomes" id="UP000054321"/>
    </source>
</evidence>
<organism evidence="1 2">
    <name type="scientific">Oidiodendron maius (strain Zn)</name>
    <dbReference type="NCBI Taxonomy" id="913774"/>
    <lineage>
        <taxon>Eukaryota</taxon>
        <taxon>Fungi</taxon>
        <taxon>Dikarya</taxon>
        <taxon>Ascomycota</taxon>
        <taxon>Pezizomycotina</taxon>
        <taxon>Leotiomycetes</taxon>
        <taxon>Leotiomycetes incertae sedis</taxon>
        <taxon>Myxotrichaceae</taxon>
        <taxon>Oidiodendron</taxon>
    </lineage>
</organism>